<feature type="transmembrane region" description="Helical" evidence="1">
    <location>
        <begin position="182"/>
        <end position="200"/>
    </location>
</feature>
<gene>
    <name evidence="2" type="ORF">ETU37_09545</name>
</gene>
<dbReference type="Proteomes" id="UP000291189">
    <property type="component" value="Unassembled WGS sequence"/>
</dbReference>
<dbReference type="OrthoDB" id="3294467at2"/>
<dbReference type="AlphaFoldDB" id="A0A4Q5J3M9"/>
<dbReference type="EMBL" id="SDPU01000021">
    <property type="protein sequence ID" value="RYU12258.1"/>
    <property type="molecule type" value="Genomic_DNA"/>
</dbReference>
<organism evidence="2 3">
    <name type="scientific">Nocardioides iriomotensis</name>
    <dbReference type="NCBI Taxonomy" id="715784"/>
    <lineage>
        <taxon>Bacteria</taxon>
        <taxon>Bacillati</taxon>
        <taxon>Actinomycetota</taxon>
        <taxon>Actinomycetes</taxon>
        <taxon>Propionibacteriales</taxon>
        <taxon>Nocardioidaceae</taxon>
        <taxon>Nocardioides</taxon>
    </lineage>
</organism>
<sequence>MFGRPAVLVVLVVVIGMFAVLFALLAVGTYAEKHRMASAGICATASDDHCLERVPGYLDGPSFKKGPGSRWALRDGAEMAHGFDSFTMPTQQSLELEAVGGDTVVNGLAWDRDIVAVELPDKTWVKTDEFGDSGWLMFALFAAFSLAGALVTTDQLAVRRRGGVRWWSADTSVVDDWTSTRWMAFGVLFFLTSVGGMLPLMFAGSFVGALVGTGTGLLLGVWAMTAVWRRSARHASTVVRPRG</sequence>
<evidence type="ECO:0000313" key="3">
    <source>
        <dbReference type="Proteomes" id="UP000291189"/>
    </source>
</evidence>
<feature type="transmembrane region" description="Helical" evidence="1">
    <location>
        <begin position="206"/>
        <end position="228"/>
    </location>
</feature>
<keyword evidence="1" id="KW-1133">Transmembrane helix</keyword>
<evidence type="ECO:0000313" key="2">
    <source>
        <dbReference type="EMBL" id="RYU12258.1"/>
    </source>
</evidence>
<comment type="caution">
    <text evidence="2">The sequence shown here is derived from an EMBL/GenBank/DDBJ whole genome shotgun (WGS) entry which is preliminary data.</text>
</comment>
<protein>
    <submittedName>
        <fullName evidence="2">Uncharacterized protein</fullName>
    </submittedName>
</protein>
<proteinExistence type="predicted"/>
<feature type="transmembrane region" description="Helical" evidence="1">
    <location>
        <begin position="7"/>
        <end position="31"/>
    </location>
</feature>
<keyword evidence="3" id="KW-1185">Reference proteome</keyword>
<feature type="transmembrane region" description="Helical" evidence="1">
    <location>
        <begin position="134"/>
        <end position="152"/>
    </location>
</feature>
<keyword evidence="1" id="KW-0472">Membrane</keyword>
<keyword evidence="1" id="KW-0812">Transmembrane</keyword>
<reference evidence="2 3" key="1">
    <citation type="submission" date="2019-01" db="EMBL/GenBank/DDBJ databases">
        <title>Nocardioides guangzhouensis sp. nov., an actinobacterium isolated from soil.</title>
        <authorList>
            <person name="Fu Y."/>
            <person name="Cai Y."/>
            <person name="Lin Z."/>
            <person name="Chen P."/>
        </authorList>
    </citation>
    <scope>NUCLEOTIDE SEQUENCE [LARGE SCALE GENOMIC DNA]</scope>
    <source>
        <strain evidence="2 3">NBRC 105384</strain>
    </source>
</reference>
<dbReference type="RefSeq" id="WP_129987033.1">
    <property type="nucleotide sequence ID" value="NZ_SDPU01000021.1"/>
</dbReference>
<evidence type="ECO:0000256" key="1">
    <source>
        <dbReference type="SAM" id="Phobius"/>
    </source>
</evidence>
<name>A0A4Q5J3M9_9ACTN</name>
<accession>A0A4Q5J3M9</accession>